<organism evidence="2 3">
    <name type="scientific">Rhynocoris fuscipes</name>
    <dbReference type="NCBI Taxonomy" id="488301"/>
    <lineage>
        <taxon>Eukaryota</taxon>
        <taxon>Metazoa</taxon>
        <taxon>Ecdysozoa</taxon>
        <taxon>Arthropoda</taxon>
        <taxon>Hexapoda</taxon>
        <taxon>Insecta</taxon>
        <taxon>Pterygota</taxon>
        <taxon>Neoptera</taxon>
        <taxon>Paraneoptera</taxon>
        <taxon>Hemiptera</taxon>
        <taxon>Heteroptera</taxon>
        <taxon>Panheteroptera</taxon>
        <taxon>Cimicomorpha</taxon>
        <taxon>Reduviidae</taxon>
        <taxon>Harpactorinae</taxon>
        <taxon>Harpactorini</taxon>
        <taxon>Rhynocoris</taxon>
    </lineage>
</organism>
<dbReference type="PANTHER" id="PTHR43861">
    <property type="entry name" value="TRANS-ACONITATE 2-METHYLTRANSFERASE-RELATED"/>
    <property type="match status" value="1"/>
</dbReference>
<dbReference type="EMBL" id="JAPXFL010000004">
    <property type="protein sequence ID" value="KAK9507178.1"/>
    <property type="molecule type" value="Genomic_DNA"/>
</dbReference>
<accession>A0AAW1D883</accession>
<gene>
    <name evidence="2" type="ORF">O3M35_007089</name>
</gene>
<dbReference type="CDD" id="cd02440">
    <property type="entry name" value="AdoMet_MTases"/>
    <property type="match status" value="1"/>
</dbReference>
<keyword evidence="3" id="KW-1185">Reference proteome</keyword>
<evidence type="ECO:0000313" key="2">
    <source>
        <dbReference type="EMBL" id="KAK9507178.1"/>
    </source>
</evidence>
<sequence>MAMNDPQRYYRYGEAAGQIVREILPEMKEHMTDWDEEYVLDVGCATGINTSRNLTAFLPNATIIGSDLSEQMIEFAKKTHTTDKLTFRVLDITDSSAWISQCKEKFTKVFSFYTMHRVVNPRKAYENIYNLLKPGGELITVTPVANCMECILPYLAKMPKYSKYSEQLAKMNVFINPTDDYKNSTVDILKSVGFEVKFAEHANKSFCAPSIDYLVEFYGLVSYLSHVLPSNLFQESLIDAKKIIEENDLIEQAHGGYLQKYIVLALVARKPK</sequence>
<dbReference type="InterPro" id="IPR029063">
    <property type="entry name" value="SAM-dependent_MTases_sf"/>
</dbReference>
<dbReference type="PANTHER" id="PTHR43861:SF1">
    <property type="entry name" value="TRANS-ACONITATE 2-METHYLTRANSFERASE"/>
    <property type="match status" value="1"/>
</dbReference>
<dbReference type="AlphaFoldDB" id="A0AAW1D883"/>
<comment type="caution">
    <text evidence="2">The sequence shown here is derived from an EMBL/GenBank/DDBJ whole genome shotgun (WGS) entry which is preliminary data.</text>
</comment>
<evidence type="ECO:0000313" key="3">
    <source>
        <dbReference type="Proteomes" id="UP001461498"/>
    </source>
</evidence>
<dbReference type="Proteomes" id="UP001461498">
    <property type="component" value="Unassembled WGS sequence"/>
</dbReference>
<feature type="domain" description="Methyltransferase" evidence="1">
    <location>
        <begin position="38"/>
        <end position="148"/>
    </location>
</feature>
<dbReference type="Pfam" id="PF13847">
    <property type="entry name" value="Methyltransf_31"/>
    <property type="match status" value="1"/>
</dbReference>
<dbReference type="EMBL" id="JAPXFL010000004">
    <property type="protein sequence ID" value="KAK9507179.1"/>
    <property type="molecule type" value="Genomic_DNA"/>
</dbReference>
<dbReference type="Gene3D" id="3.40.50.150">
    <property type="entry name" value="Vaccinia Virus protein VP39"/>
    <property type="match status" value="1"/>
</dbReference>
<name>A0AAW1D883_9HEMI</name>
<dbReference type="SUPFAM" id="SSF53335">
    <property type="entry name" value="S-adenosyl-L-methionine-dependent methyltransferases"/>
    <property type="match status" value="1"/>
</dbReference>
<reference evidence="2 3" key="1">
    <citation type="submission" date="2022-12" db="EMBL/GenBank/DDBJ databases">
        <title>Chromosome-level genome assembly of true bugs.</title>
        <authorList>
            <person name="Ma L."/>
            <person name="Li H."/>
        </authorList>
    </citation>
    <scope>NUCLEOTIDE SEQUENCE [LARGE SCALE GENOMIC DNA]</scope>
    <source>
        <strain evidence="2">Lab_2022b</strain>
    </source>
</reference>
<proteinExistence type="predicted"/>
<evidence type="ECO:0000259" key="1">
    <source>
        <dbReference type="Pfam" id="PF13847"/>
    </source>
</evidence>
<dbReference type="InterPro" id="IPR025714">
    <property type="entry name" value="Methyltranfer_dom"/>
</dbReference>
<protein>
    <recommendedName>
        <fullName evidence="1">Methyltransferase domain-containing protein</fullName>
    </recommendedName>
</protein>